<feature type="domain" description="SWIM-type" evidence="9">
    <location>
        <begin position="671"/>
        <end position="703"/>
    </location>
</feature>
<evidence type="ECO:0000256" key="3">
    <source>
        <dbReference type="ARBA" id="ARBA00022771"/>
    </source>
</evidence>
<proteinExistence type="predicted"/>
<dbReference type="Pfam" id="PF03108">
    <property type="entry name" value="DBD_Tnp_Mut"/>
    <property type="match status" value="1"/>
</dbReference>
<sequence length="837" mass="95307">MESSLAWPLCSSSSPNPAALHSSRVVALLPPTSLLTSAALSRSPPSLAFFEAQIPIVGPLLLLLNRSFQNSLAELVEVMEGMGVPSPPTVGTPSASPCRITSPVDDTNASLGQEPECALTYIRQDDPDTFIISGNFHPRHQIDWDSIEVEERWNEEGRQDVTSERGLYIQLGLHNEDERVFKQREDDSSAHCAGNNREEFHDEASTAMPCSDFVLDGTRTIYDMNNPVMEPGSLYASMEQFRLAIRQYAINKEFELGIEATNKTRFRGYCKGPDCPWSIHARSEMKGSPTIQVIVLNDEHTCTSSGRRKTTTPTGAWVAARALPLLMKKPHMGAKELQSMLQDTFGCTITYDTIWHGKEKALKQLFGSWEESFQLLWSWREAVIQKSPDSIIELDVKMDEGRPFFSRFFCALGPCITGFKEGCRPYLSVDSTALNGRWNGHLCCAIGVDGQNWMYPVAYGFFEAETTENWTWFFQQLRKAVGDLPLLALCSDACKGLKNAMNTVFPQAEKRECFRHLMQNYVKQFVGSEYMYPAARAYRREVFDHYFSNVQEIPKVSSWLYEHHDSLWYRSGFNPAIKCDYVTNNIAEVFNNWIKDWKDLPVCDLADKIRKEIMELFHRRREIGQRLQGRILPSVVHILHVRTRGLGHLTVKKADNYIAEVRDNNNVHSKHIVNAQLRQCSCNEWQHTGKPCHHALRLITTQQFRDVRMEDFVDDYYSVDKFMKAYSRVVEPIGDKSFWPTVPFAKEVCASIGKRGVGRQRKNMIKGCLEGGSGKKPNENENVKTKKMIRGKFKCPNCGELGHRKASYKCPLNGTKKRKRRARKNVTKGWFPKDVEA</sequence>
<dbReference type="ExpressionAtlas" id="A0A1D6GDZ6">
    <property type="expression patterns" value="baseline and differential"/>
</dbReference>
<dbReference type="AlphaFoldDB" id="A0A1D6GDZ6"/>
<dbReference type="GO" id="GO:0004803">
    <property type="term" value="F:transposase activity"/>
    <property type="evidence" value="ECO:0007669"/>
    <property type="project" value="InterPro"/>
</dbReference>
<reference evidence="10" key="1">
    <citation type="submission" date="2015-12" db="EMBL/GenBank/DDBJ databases">
        <title>Update maize B73 reference genome by single molecule sequencing technologies.</title>
        <authorList>
            <consortium name="Maize Genome Sequencing Project"/>
            <person name="Ware D."/>
        </authorList>
    </citation>
    <scope>NUCLEOTIDE SEQUENCE</scope>
    <source>
        <tissue evidence="10">Seedling</tissue>
    </source>
</reference>
<organism evidence="10">
    <name type="scientific">Zea mays</name>
    <name type="common">Maize</name>
    <dbReference type="NCBI Taxonomy" id="4577"/>
    <lineage>
        <taxon>Eukaryota</taxon>
        <taxon>Viridiplantae</taxon>
        <taxon>Streptophyta</taxon>
        <taxon>Embryophyta</taxon>
        <taxon>Tracheophyta</taxon>
        <taxon>Spermatophyta</taxon>
        <taxon>Magnoliopsida</taxon>
        <taxon>Liliopsida</taxon>
        <taxon>Poales</taxon>
        <taxon>Poaceae</taxon>
        <taxon>PACMAD clade</taxon>
        <taxon>Panicoideae</taxon>
        <taxon>Andropogonodae</taxon>
        <taxon>Andropogoneae</taxon>
        <taxon>Tripsacinae</taxon>
        <taxon>Zea</taxon>
    </lineage>
</organism>
<dbReference type="IntAct" id="A0A1D6GDZ6">
    <property type="interactions" value="13"/>
</dbReference>
<dbReference type="SMART" id="SM00575">
    <property type="entry name" value="ZnF_PMZ"/>
    <property type="match status" value="1"/>
</dbReference>
<gene>
    <name evidence="10" type="ORF">ZEAMMB73_Zm00001d012923</name>
</gene>
<dbReference type="Pfam" id="PF04434">
    <property type="entry name" value="SWIM"/>
    <property type="match status" value="1"/>
</dbReference>
<dbReference type="EMBL" id="CM000781">
    <property type="protein sequence ID" value="AQK61833.1"/>
    <property type="molecule type" value="Genomic_DNA"/>
</dbReference>
<dbReference type="GO" id="GO:0003677">
    <property type="term" value="F:DNA binding"/>
    <property type="evidence" value="ECO:0007669"/>
    <property type="project" value="UniProtKB-KW"/>
</dbReference>
<dbReference type="InterPro" id="IPR001207">
    <property type="entry name" value="Transposase_mutator"/>
</dbReference>
<dbReference type="PROSITE" id="PS50966">
    <property type="entry name" value="ZF_SWIM"/>
    <property type="match status" value="1"/>
</dbReference>
<dbReference type="PROSITE" id="PS01007">
    <property type="entry name" value="TRANSPOSASE_MUTATOR"/>
    <property type="match status" value="1"/>
</dbReference>
<keyword evidence="3 7" id="KW-0863">Zinc-finger</keyword>
<keyword evidence="2" id="KW-0479">Metal-binding</keyword>
<dbReference type="GO" id="GO:0008270">
    <property type="term" value="F:zinc ion binding"/>
    <property type="evidence" value="ECO:0007669"/>
    <property type="project" value="UniProtKB-KW"/>
</dbReference>
<evidence type="ECO:0000256" key="4">
    <source>
        <dbReference type="ARBA" id="ARBA00022833"/>
    </source>
</evidence>
<dbReference type="eggNOG" id="KOG3159">
    <property type="taxonomic scope" value="Eukaryota"/>
</dbReference>
<feature type="region of interest" description="Disordered" evidence="8">
    <location>
        <begin position="813"/>
        <end position="837"/>
    </location>
</feature>
<evidence type="ECO:0000256" key="7">
    <source>
        <dbReference type="PROSITE-ProRule" id="PRU00325"/>
    </source>
</evidence>
<evidence type="ECO:0000256" key="5">
    <source>
        <dbReference type="ARBA" id="ARBA00023125"/>
    </source>
</evidence>
<dbReference type="PANTHER" id="PTHR31973">
    <property type="entry name" value="POLYPROTEIN, PUTATIVE-RELATED"/>
    <property type="match status" value="1"/>
</dbReference>
<dbReference type="Pfam" id="PF10551">
    <property type="entry name" value="MULE"/>
    <property type="match status" value="1"/>
</dbReference>
<dbReference type="InParanoid" id="A0A1D6GDZ6"/>
<accession>A0A1D6GDZ6</accession>
<keyword evidence="5" id="KW-0238">DNA-binding</keyword>
<keyword evidence="4" id="KW-0862">Zinc</keyword>
<name>A0A1D6GDZ6_MAIZE</name>
<dbReference type="InterPro" id="IPR006564">
    <property type="entry name" value="Znf_PMZ"/>
</dbReference>
<evidence type="ECO:0000256" key="6">
    <source>
        <dbReference type="ARBA" id="ARBA00023172"/>
    </source>
</evidence>
<keyword evidence="6" id="KW-0233">DNA recombination</keyword>
<evidence type="ECO:0000259" key="9">
    <source>
        <dbReference type="PROSITE" id="PS50966"/>
    </source>
</evidence>
<evidence type="ECO:0000256" key="8">
    <source>
        <dbReference type="SAM" id="MobiDB-lite"/>
    </source>
</evidence>
<dbReference type="PANTHER" id="PTHR31973:SF195">
    <property type="entry name" value="MUDR FAMILY TRANSPOSASE"/>
    <property type="match status" value="1"/>
</dbReference>
<dbReference type="STRING" id="4577.A0A1D6GDZ6"/>
<evidence type="ECO:0000256" key="1">
    <source>
        <dbReference type="ARBA" id="ARBA00022578"/>
    </source>
</evidence>
<evidence type="ECO:0000256" key="2">
    <source>
        <dbReference type="ARBA" id="ARBA00022723"/>
    </source>
</evidence>
<dbReference type="EMBL" id="CM000781">
    <property type="protein sequence ID" value="AQK61839.1"/>
    <property type="molecule type" value="Genomic_DNA"/>
</dbReference>
<evidence type="ECO:0000313" key="10">
    <source>
        <dbReference type="EMBL" id="AQK61839.1"/>
    </source>
</evidence>
<dbReference type="InterPro" id="IPR004332">
    <property type="entry name" value="Transposase_MuDR"/>
</dbReference>
<dbReference type="PaxDb" id="4577-GRMZM2G415498_P01"/>
<dbReference type="GO" id="GO:0006313">
    <property type="term" value="P:DNA transposition"/>
    <property type="evidence" value="ECO:0007669"/>
    <property type="project" value="InterPro"/>
</dbReference>
<keyword evidence="1" id="KW-0815">Transposition</keyword>
<dbReference type="InterPro" id="IPR018289">
    <property type="entry name" value="MULE_transposase_dom"/>
</dbReference>
<feature type="compositionally biased region" description="Basic residues" evidence="8">
    <location>
        <begin position="815"/>
        <end position="826"/>
    </location>
</feature>
<dbReference type="InterPro" id="IPR007527">
    <property type="entry name" value="Znf_SWIM"/>
</dbReference>
<protein>
    <submittedName>
        <fullName evidence="10">RMUA</fullName>
    </submittedName>
</protein>